<protein>
    <submittedName>
        <fullName evidence="1">Uncharacterized protein</fullName>
    </submittedName>
</protein>
<sequence>MNNTPSSLLEQLQADGISATLDGDGDISFTQYGLSYLLCLDPADAHFSGLMLPRVWQVTSPAQVSQALAVINDINSRLKLVKGIMDKGQVSFIIELWLPDPLSWRDCLARARDTLVHAVHLFVDAMENEPEGLQSPAGNNTHQV</sequence>
<dbReference type="RefSeq" id="WP_408155573.1">
    <property type="nucleotide sequence ID" value="NZ_JAQQFM010000002.1"/>
</dbReference>
<comment type="caution">
    <text evidence="1">The sequence shown here is derived from an EMBL/GenBank/DDBJ whole genome shotgun (WGS) entry which is preliminary data.</text>
</comment>
<evidence type="ECO:0000313" key="2">
    <source>
        <dbReference type="Proteomes" id="UP001629246"/>
    </source>
</evidence>
<dbReference type="Proteomes" id="UP001629246">
    <property type="component" value="Unassembled WGS sequence"/>
</dbReference>
<name>A0ABW9A6S1_9BURK</name>
<keyword evidence="2" id="KW-1185">Reference proteome</keyword>
<accession>A0ABW9A6S1</accession>
<gene>
    <name evidence="1" type="ORF">PQR62_05465</name>
</gene>
<reference evidence="1 2" key="1">
    <citation type="journal article" date="2024" name="Chem. Sci.">
        <title>Discovery of megapolipeptins by genome mining of a Burkholderiales bacteria collection.</title>
        <authorList>
            <person name="Paulo B.S."/>
            <person name="Recchia M.J.J."/>
            <person name="Lee S."/>
            <person name="Fergusson C.H."/>
            <person name="Romanowski S.B."/>
            <person name="Hernandez A."/>
            <person name="Krull N."/>
            <person name="Liu D.Y."/>
            <person name="Cavanagh H."/>
            <person name="Bos A."/>
            <person name="Gray C.A."/>
            <person name="Murphy B.T."/>
            <person name="Linington R.G."/>
            <person name="Eustaquio A.S."/>
        </authorList>
    </citation>
    <scope>NUCLEOTIDE SEQUENCE [LARGE SCALE GENOMIC DNA]</scope>
    <source>
        <strain evidence="1 2">RL21-008-BIB-A</strain>
    </source>
</reference>
<evidence type="ECO:0000313" key="1">
    <source>
        <dbReference type="EMBL" id="MFL9923697.1"/>
    </source>
</evidence>
<organism evidence="1 2">
    <name type="scientific">Herbaspirillum lusitanum</name>
    <dbReference type="NCBI Taxonomy" id="213312"/>
    <lineage>
        <taxon>Bacteria</taxon>
        <taxon>Pseudomonadati</taxon>
        <taxon>Pseudomonadota</taxon>
        <taxon>Betaproteobacteria</taxon>
        <taxon>Burkholderiales</taxon>
        <taxon>Oxalobacteraceae</taxon>
        <taxon>Herbaspirillum</taxon>
    </lineage>
</organism>
<proteinExistence type="predicted"/>
<dbReference type="EMBL" id="JAQQFM010000002">
    <property type="protein sequence ID" value="MFL9923697.1"/>
    <property type="molecule type" value="Genomic_DNA"/>
</dbReference>